<proteinExistence type="predicted"/>
<keyword evidence="2" id="KW-1185">Reference proteome</keyword>
<protein>
    <submittedName>
        <fullName evidence="1">Plasmid stabilization protein</fullName>
    </submittedName>
</protein>
<reference evidence="2" key="1">
    <citation type="submission" date="2017-10" db="EMBL/GenBank/DDBJ databases">
        <authorList>
            <person name="Gaisin V.A."/>
            <person name="Rysina M.S."/>
            <person name="Grouzdev D.S."/>
        </authorList>
    </citation>
    <scope>NUCLEOTIDE SEQUENCE [LARGE SCALE GENOMIC DNA]</scope>
    <source>
        <strain evidence="2">V1</strain>
    </source>
</reference>
<dbReference type="EMBL" id="PDNZ01000003">
    <property type="protein sequence ID" value="PWW82232.1"/>
    <property type="molecule type" value="Genomic_DNA"/>
</dbReference>
<dbReference type="AlphaFoldDB" id="A0A317T6C2"/>
<sequence length="57" mass="6840">RIVPELQSQGIFLYRELLISPWRIIYRIKDTQFNVLSVHDSRQNVEDILLERLIKSS</sequence>
<comment type="caution">
    <text evidence="1">The sequence shown here is derived from an EMBL/GenBank/DDBJ whole genome shotgun (WGS) entry which is preliminary data.</text>
</comment>
<organism evidence="1 2">
    <name type="scientific">Prosthecochloris marina</name>
    <dbReference type="NCBI Taxonomy" id="2017681"/>
    <lineage>
        <taxon>Bacteria</taxon>
        <taxon>Pseudomonadati</taxon>
        <taxon>Chlorobiota</taxon>
        <taxon>Chlorobiia</taxon>
        <taxon>Chlorobiales</taxon>
        <taxon>Chlorobiaceae</taxon>
        <taxon>Prosthecochloris</taxon>
    </lineage>
</organism>
<dbReference type="Proteomes" id="UP000246278">
    <property type="component" value="Unassembled WGS sequence"/>
</dbReference>
<accession>A0A317T6C2</accession>
<name>A0A317T6C2_9CHLB</name>
<evidence type="ECO:0000313" key="2">
    <source>
        <dbReference type="Proteomes" id="UP000246278"/>
    </source>
</evidence>
<gene>
    <name evidence="1" type="ORF">CR164_04250</name>
</gene>
<feature type="non-terminal residue" evidence="1">
    <location>
        <position position="1"/>
    </location>
</feature>
<evidence type="ECO:0000313" key="1">
    <source>
        <dbReference type="EMBL" id="PWW82232.1"/>
    </source>
</evidence>